<gene>
    <name evidence="3" type="ORF">VNO77_17115</name>
</gene>
<dbReference type="AlphaFoldDB" id="A0AAN9LIE0"/>
<keyword evidence="1" id="KW-0472">Membrane</keyword>
<feature type="domain" description="HAT C-terminal dimerisation" evidence="2">
    <location>
        <begin position="115"/>
        <end position="164"/>
    </location>
</feature>
<proteinExistence type="predicted"/>
<sequence length="176" mass="20010">MFLIVHMFERCFASGQFWWYVALFCGFLFIKTAGWDATIGAVDLRLGIGKILVPGDPYPLNAAPPVPVHAPSVDNFSVLLLPKLSEEGNKPKRSRVFSDYKMHKNEAKSFSGKNELDVYLDESQVDVDDGEDFDVLHYWKINEKKFSTLSIMARDVLSIPITTALQKWALWVYGLF</sequence>
<dbReference type="PANTHER" id="PTHR23272">
    <property type="entry name" value="BED FINGER-RELATED"/>
    <property type="match status" value="1"/>
</dbReference>
<dbReference type="EMBL" id="JAYMYQ010000004">
    <property type="protein sequence ID" value="KAK7336570.1"/>
    <property type="molecule type" value="Genomic_DNA"/>
</dbReference>
<accession>A0AAN9LIE0</accession>
<keyword evidence="4" id="KW-1185">Reference proteome</keyword>
<reference evidence="3 4" key="1">
    <citation type="submission" date="2024-01" db="EMBL/GenBank/DDBJ databases">
        <title>The genomes of 5 underutilized Papilionoideae crops provide insights into root nodulation and disease resistanc.</title>
        <authorList>
            <person name="Jiang F."/>
        </authorList>
    </citation>
    <scope>NUCLEOTIDE SEQUENCE [LARGE SCALE GENOMIC DNA]</scope>
    <source>
        <strain evidence="3">LVBAO_FW01</strain>
        <tissue evidence="3">Leaves</tissue>
    </source>
</reference>
<dbReference type="Proteomes" id="UP001367508">
    <property type="component" value="Unassembled WGS sequence"/>
</dbReference>
<dbReference type="GO" id="GO:0046983">
    <property type="term" value="F:protein dimerization activity"/>
    <property type="evidence" value="ECO:0007669"/>
    <property type="project" value="InterPro"/>
</dbReference>
<dbReference type="PANTHER" id="PTHR23272:SF166">
    <property type="entry name" value="ZINC FINGER BED DOMAIN-CONTAINING PROTEIN RICESLEEPER 2-LIKE ISOFORM X1"/>
    <property type="match status" value="1"/>
</dbReference>
<evidence type="ECO:0000313" key="4">
    <source>
        <dbReference type="Proteomes" id="UP001367508"/>
    </source>
</evidence>
<keyword evidence="1" id="KW-0812">Transmembrane</keyword>
<protein>
    <recommendedName>
        <fullName evidence="2">HAT C-terminal dimerisation domain-containing protein</fullName>
    </recommendedName>
</protein>
<name>A0AAN9LIE0_CANGL</name>
<dbReference type="SUPFAM" id="SSF53098">
    <property type="entry name" value="Ribonuclease H-like"/>
    <property type="match status" value="1"/>
</dbReference>
<evidence type="ECO:0000256" key="1">
    <source>
        <dbReference type="SAM" id="Phobius"/>
    </source>
</evidence>
<evidence type="ECO:0000259" key="2">
    <source>
        <dbReference type="Pfam" id="PF05699"/>
    </source>
</evidence>
<keyword evidence="1" id="KW-1133">Transmembrane helix</keyword>
<comment type="caution">
    <text evidence="3">The sequence shown here is derived from an EMBL/GenBank/DDBJ whole genome shotgun (WGS) entry which is preliminary data.</text>
</comment>
<organism evidence="3 4">
    <name type="scientific">Canavalia gladiata</name>
    <name type="common">Sword bean</name>
    <name type="synonym">Dolichos gladiatus</name>
    <dbReference type="NCBI Taxonomy" id="3824"/>
    <lineage>
        <taxon>Eukaryota</taxon>
        <taxon>Viridiplantae</taxon>
        <taxon>Streptophyta</taxon>
        <taxon>Embryophyta</taxon>
        <taxon>Tracheophyta</taxon>
        <taxon>Spermatophyta</taxon>
        <taxon>Magnoliopsida</taxon>
        <taxon>eudicotyledons</taxon>
        <taxon>Gunneridae</taxon>
        <taxon>Pentapetalae</taxon>
        <taxon>rosids</taxon>
        <taxon>fabids</taxon>
        <taxon>Fabales</taxon>
        <taxon>Fabaceae</taxon>
        <taxon>Papilionoideae</taxon>
        <taxon>50 kb inversion clade</taxon>
        <taxon>NPAAA clade</taxon>
        <taxon>indigoferoid/millettioid clade</taxon>
        <taxon>Phaseoleae</taxon>
        <taxon>Canavalia</taxon>
    </lineage>
</organism>
<dbReference type="Pfam" id="PF05699">
    <property type="entry name" value="Dimer_Tnp_hAT"/>
    <property type="match status" value="1"/>
</dbReference>
<dbReference type="InterPro" id="IPR008906">
    <property type="entry name" value="HATC_C_dom"/>
</dbReference>
<feature type="transmembrane region" description="Helical" evidence="1">
    <location>
        <begin position="17"/>
        <end position="35"/>
    </location>
</feature>
<evidence type="ECO:0000313" key="3">
    <source>
        <dbReference type="EMBL" id="KAK7336570.1"/>
    </source>
</evidence>
<dbReference type="InterPro" id="IPR012337">
    <property type="entry name" value="RNaseH-like_sf"/>
</dbReference>